<evidence type="ECO:0000259" key="4">
    <source>
        <dbReference type="PROSITE" id="PS50222"/>
    </source>
</evidence>
<dbReference type="PANTHER" id="PTHR32387">
    <property type="entry name" value="WU:FJ29H11"/>
    <property type="match status" value="1"/>
</dbReference>
<dbReference type="GO" id="GO:0005509">
    <property type="term" value="F:calcium ion binding"/>
    <property type="evidence" value="ECO:0007669"/>
    <property type="project" value="InterPro"/>
</dbReference>
<dbReference type="GO" id="GO:0003723">
    <property type="term" value="F:RNA binding"/>
    <property type="evidence" value="ECO:0007669"/>
    <property type="project" value="InterPro"/>
</dbReference>
<keyword evidence="3" id="KW-0472">Membrane</keyword>
<dbReference type="Pfam" id="PF25794">
    <property type="entry name" value="SACS"/>
    <property type="match status" value="1"/>
</dbReference>
<dbReference type="EMBL" id="CAJNJA010074585">
    <property type="protein sequence ID" value="CAE7913043.1"/>
    <property type="molecule type" value="Genomic_DNA"/>
</dbReference>
<dbReference type="SUPFAM" id="SSF47473">
    <property type="entry name" value="EF-hand"/>
    <property type="match status" value="1"/>
</dbReference>
<gene>
    <name evidence="5" type="primary">NOV</name>
    <name evidence="5" type="ORF">SNEC2469_LOCUS31164</name>
</gene>
<dbReference type="InterPro" id="IPR002048">
    <property type="entry name" value="EF_hand_dom"/>
</dbReference>
<accession>A0A813BNU5</accession>
<dbReference type="PANTHER" id="PTHR32387:SF0">
    <property type="entry name" value="PROTEIN NO VEIN"/>
    <property type="match status" value="1"/>
</dbReference>
<dbReference type="Pfam" id="PF00849">
    <property type="entry name" value="PseudoU_synth_2"/>
    <property type="match status" value="1"/>
</dbReference>
<dbReference type="PROSITE" id="PS50222">
    <property type="entry name" value="EF_HAND_2"/>
    <property type="match status" value="1"/>
</dbReference>
<keyword evidence="6" id="KW-1185">Reference proteome</keyword>
<dbReference type="InterPro" id="IPR011992">
    <property type="entry name" value="EF-hand-dom_pair"/>
</dbReference>
<dbReference type="Gene3D" id="1.10.238.10">
    <property type="entry name" value="EF-hand"/>
    <property type="match status" value="1"/>
</dbReference>
<dbReference type="InterPro" id="IPR020103">
    <property type="entry name" value="PsdUridine_synth_cat_dom_sf"/>
</dbReference>
<comment type="caution">
    <text evidence="5">The sequence shown here is derived from an EMBL/GenBank/DDBJ whole genome shotgun (WGS) entry which is preliminary data.</text>
</comment>
<evidence type="ECO:0000313" key="6">
    <source>
        <dbReference type="Proteomes" id="UP000601435"/>
    </source>
</evidence>
<dbReference type="InterPro" id="IPR006145">
    <property type="entry name" value="PsdUridine_synth_RsuA/RluA"/>
</dbReference>
<keyword evidence="3" id="KW-1133">Transmembrane helix</keyword>
<feature type="coiled-coil region" evidence="1">
    <location>
        <begin position="252"/>
        <end position="320"/>
    </location>
</feature>
<dbReference type="SUPFAM" id="SSF55874">
    <property type="entry name" value="ATPase domain of HSP90 chaperone/DNA topoisomerase II/histidine kinase"/>
    <property type="match status" value="1"/>
</dbReference>
<evidence type="ECO:0000256" key="3">
    <source>
        <dbReference type="SAM" id="Phobius"/>
    </source>
</evidence>
<feature type="region of interest" description="Disordered" evidence="2">
    <location>
        <begin position="321"/>
        <end position="356"/>
    </location>
</feature>
<evidence type="ECO:0000256" key="2">
    <source>
        <dbReference type="SAM" id="MobiDB-lite"/>
    </source>
</evidence>
<keyword evidence="1" id="KW-0175">Coiled coil</keyword>
<name>A0A813BNU5_9DINO</name>
<feature type="transmembrane region" description="Helical" evidence="3">
    <location>
        <begin position="7"/>
        <end position="32"/>
    </location>
</feature>
<dbReference type="NCBIfam" id="NF047352">
    <property type="entry name" value="P_loop_sacsin"/>
    <property type="match status" value="1"/>
</dbReference>
<dbReference type="InterPro" id="IPR036890">
    <property type="entry name" value="HATPase_C_sf"/>
</dbReference>
<evidence type="ECO:0000256" key="1">
    <source>
        <dbReference type="SAM" id="Coils"/>
    </source>
</evidence>
<feature type="region of interest" description="Disordered" evidence="2">
    <location>
        <begin position="2078"/>
        <end position="2099"/>
    </location>
</feature>
<evidence type="ECO:0000313" key="5">
    <source>
        <dbReference type="EMBL" id="CAE7913043.1"/>
    </source>
</evidence>
<dbReference type="InterPro" id="IPR052957">
    <property type="entry name" value="Auxin_embryo_med"/>
</dbReference>
<dbReference type="GO" id="GO:0009982">
    <property type="term" value="F:pseudouridine synthase activity"/>
    <property type="evidence" value="ECO:0007669"/>
    <property type="project" value="InterPro"/>
</dbReference>
<sequence length="2466" mass="267263">MDKVNRLFVLFFAVYITIIVFAALRVITAVFLRDTLDAARNDDEALITERLRSKSKYLEKLEDVFEAIDSAHNGTISEKQLAEILAIPKAAAYFQTLDVDVLEGAALFRILDNGDGIITHAEFVDGILRCKGPARAMEQVAMRSELRQMDAKVTKLIRALERDPRAVHISRSSASMIGFRYPTACVEGFLTLIVRCTKDGPAIESLDALLACCERKPAEATAVCEPAISWEEFCAAEGLGGLSAARARRKAISSINRGLAQETEEADKAELQQRLAAEQEARTRERRELENSLESLEAQLATAQRRAEEAEAAARAAATAVTVAQDKEDGRQKALPQNSTCQPARPANGQQWQDPSASSEAVFVASLRRQRLVGEDGSRLAEDLPEHVREGVQRLSDSLCAAVERLANDLYESECHFLYEIVQNAEDAHARARPQDSTEPCLSLRLGAPCPSFPHGYFISENNEAGFTERDVTALCDISASSKKKPLPGAASGSIGCKGIGFKSVFTVSDRAHVLSKGFTFVFDVQGRLGKLGYVTPTWLTSSELATLPAEVQRGHAQGKTVLFLPLRSAGLASAISQEMDELASQGRASLLFLRRLRCIELLGQAASTPRLLRSGDRSASEMTPEPMEVRSCSVVIEQHEPAQEHQEHRYLVYRHLAPVASGSLQSMNAELVLAFPVLDEAETCSRCEPLFCSLPIRMVGFGFALHCDCFDLVANRSDLHRGSLPNQVVRDALPQAFARACQASPEISRRALTLLGEPVADPFWRVSREGILEQLSDVSCVQTSTGDFRRPCEVLLRGLGALRRASDLFPAALISLSCKKSLCESSDSSEERLLRRLGAEDFGARHIAACLAYKGGQWPEGFVAHAWADSSGTGRRIIAELYNVLGAVVRPADGSDAGAEAVALMLELPSLPLFPLLKETAAEPGRPDVHTPARLCDGAVFLGLCGELSERWQKVLATANGALRLLPLEISSALDGLGSQLLSSLGVEPPGAGRLAEAALEVLMKAVPGARPSPPAIYASWAALAVLRDLWAKGDDKGTAAVTNALTSLRVCESKEAAEALLTTKALGSLLVAPALCGALRPPPSLRCMSVLGVYRQLPSDLIERIEAFLGADCGEEGSLLACPSSRSLQPWPLEEGQDEAQRWLEALKWEAFFVDCLGAQPRRPADPAQERAAPFLSLEMGIKIGGDDVHSLWGCLLDEKATSEPVFRYACRRLTDATDRAWFSELPARATRRVRELFLHSEYWPVAGAALNGVYLRLALPTGRGSELRRCLAGLGARAQLDVPGLTAALEALLRGQCRLAETFARVYTVVDTLETTSGTGKSHSEQTEQLLRACIFHPEEERAVKAERCVWELPQNALVAQCCDLLVLGEVYKGHGEVQLKRYFAARGVPTAPDSAEAYVKIRQNLLLAAEELGKAWRSAEGEPELVQVPLPGSTKSGISKMRAGDFLAQIWEALLFVYRGMSVLGEAERHALQPFSEVEVAAVMPLPCPEGGPPQTSSMLEVARYHDGALFRKLSVCECFWEVAPDLADSPAAAWALSGVYPPELKNLFVESLGVREVVDGAALREGIMRRINYGKRSTTLRAGGFGTGREVDLRPGASVNELGLPEELLQGLGAAGSAPEASEGDAVAAAAEAVSLMRRLGFAQRAASDDEGQDGALVSPPLPARSVRCAALPGRRLRRAGEVRALCAASGRRCSVAIFESEPPSARFAALSAEGRYEASPRELEQLAGVLVNLANVFGLDTRCVAIVQGDNIGHGEKGDGMLVCWGARHRRTFPALVEALGTRAVQTLEFQYTDAEKLEAAVNDHARKEASAFSSFPEGWTVTRSQGGTGIVCARERRCSSVMPPPHCAAHDPDGRAGALRPPTPGVGNAGGAEALGVTARHARHAKEKKGNGTSSVLFEARLKCLSLKTCRTRQEPSARAWAFAALRIEDAELMHILAGKIFQKIRLCSCRDLASISWSFARLHLESPELLVTTSSAVHDRVAEFEVKGLSNAIWAFAVLSTQDEPVMFELAEAALQKIRQCRSERSAKIEDLATDLNGLTWAMERVSFLSDTFAATLLDFMQHLGRAKDAEMAGPHRPPPAKIESVGPEDHPGEDPLLRLDLPDMCCVHKPAGWEVDNEDAGGGPWMSSWLMQQFPFDSVPIVHYEEHQFGLVQRLDIPSSGLILAGKTWEGFYTLKFQLQTGLLVREYVQLVHGWVALDGRINEKSFAANASATTPAPGLLRVVAHLRRHSEGEEQKFSLVLLQILSQKLGIDPRAVAMADSQWTIKVKIVSMDNEAIHGKKGTKWKAGDDLTLQIEGHATVNMLKQRIALIVMAHPKFQAVSFNGSEPLDEVTKLQDIEGMASGKTMELVVAVPPEPEAPPVVLSDDEEVAMTVEEEPLPEQPAADLITKELGDAEADKQGELKSQAADALEDGDVKTAVAKFTEAMMLGGVSAMMVAKRAEMLLRLDFTAYSRSP</sequence>
<dbReference type="Proteomes" id="UP000601435">
    <property type="component" value="Unassembled WGS sequence"/>
</dbReference>
<feature type="domain" description="EF-hand" evidence="4">
    <location>
        <begin position="56"/>
        <end position="91"/>
    </location>
</feature>
<dbReference type="Gene3D" id="3.30.2350.10">
    <property type="entry name" value="Pseudouridine synthase"/>
    <property type="match status" value="1"/>
</dbReference>
<reference evidence="5" key="1">
    <citation type="submission" date="2021-02" db="EMBL/GenBank/DDBJ databases">
        <authorList>
            <person name="Dougan E. K."/>
            <person name="Rhodes N."/>
            <person name="Thang M."/>
            <person name="Chan C."/>
        </authorList>
    </citation>
    <scope>NUCLEOTIDE SEQUENCE</scope>
</reference>
<dbReference type="Gene3D" id="3.30.565.10">
    <property type="entry name" value="Histidine kinase-like ATPase, C-terminal domain"/>
    <property type="match status" value="1"/>
</dbReference>
<dbReference type="SUPFAM" id="SSF55120">
    <property type="entry name" value="Pseudouridine synthase"/>
    <property type="match status" value="1"/>
</dbReference>
<keyword evidence="3" id="KW-0812">Transmembrane</keyword>
<proteinExistence type="predicted"/>
<dbReference type="OrthoDB" id="438523at2759"/>
<dbReference type="GO" id="GO:0001522">
    <property type="term" value="P:pseudouridine synthesis"/>
    <property type="evidence" value="ECO:0007669"/>
    <property type="project" value="InterPro"/>
</dbReference>
<feature type="compositionally biased region" description="Polar residues" evidence="2">
    <location>
        <begin position="335"/>
        <end position="356"/>
    </location>
</feature>
<organism evidence="5 6">
    <name type="scientific">Symbiodinium necroappetens</name>
    <dbReference type="NCBI Taxonomy" id="1628268"/>
    <lineage>
        <taxon>Eukaryota</taxon>
        <taxon>Sar</taxon>
        <taxon>Alveolata</taxon>
        <taxon>Dinophyceae</taxon>
        <taxon>Suessiales</taxon>
        <taxon>Symbiodiniaceae</taxon>
        <taxon>Symbiodinium</taxon>
    </lineage>
</organism>
<protein>
    <submittedName>
        <fullName evidence="5">NOV protein</fullName>
    </submittedName>
</protein>
<dbReference type="InterPro" id="IPR058210">
    <property type="entry name" value="SACS/Nov_dom"/>
</dbReference>